<protein>
    <submittedName>
        <fullName evidence="1">Uncharacterized protein</fullName>
    </submittedName>
</protein>
<evidence type="ECO:0000313" key="2">
    <source>
        <dbReference type="Proteomes" id="UP001219525"/>
    </source>
</evidence>
<name>A0AAD6USW3_9AGAR</name>
<reference evidence="1" key="1">
    <citation type="submission" date="2023-03" db="EMBL/GenBank/DDBJ databases">
        <title>Massive genome expansion in bonnet fungi (Mycena s.s.) driven by repeated elements and novel gene families across ecological guilds.</title>
        <authorList>
            <consortium name="Lawrence Berkeley National Laboratory"/>
            <person name="Harder C.B."/>
            <person name="Miyauchi S."/>
            <person name="Viragh M."/>
            <person name="Kuo A."/>
            <person name="Thoen E."/>
            <person name="Andreopoulos B."/>
            <person name="Lu D."/>
            <person name="Skrede I."/>
            <person name="Drula E."/>
            <person name="Henrissat B."/>
            <person name="Morin E."/>
            <person name="Kohler A."/>
            <person name="Barry K."/>
            <person name="LaButti K."/>
            <person name="Morin E."/>
            <person name="Salamov A."/>
            <person name="Lipzen A."/>
            <person name="Mereny Z."/>
            <person name="Hegedus B."/>
            <person name="Baldrian P."/>
            <person name="Stursova M."/>
            <person name="Weitz H."/>
            <person name="Taylor A."/>
            <person name="Grigoriev I.V."/>
            <person name="Nagy L.G."/>
            <person name="Martin F."/>
            <person name="Kauserud H."/>
        </authorList>
    </citation>
    <scope>NUCLEOTIDE SEQUENCE</scope>
    <source>
        <strain evidence="1">9144</strain>
    </source>
</reference>
<organism evidence="1 2">
    <name type="scientific">Mycena pura</name>
    <dbReference type="NCBI Taxonomy" id="153505"/>
    <lineage>
        <taxon>Eukaryota</taxon>
        <taxon>Fungi</taxon>
        <taxon>Dikarya</taxon>
        <taxon>Basidiomycota</taxon>
        <taxon>Agaricomycotina</taxon>
        <taxon>Agaricomycetes</taxon>
        <taxon>Agaricomycetidae</taxon>
        <taxon>Agaricales</taxon>
        <taxon>Marasmiineae</taxon>
        <taxon>Mycenaceae</taxon>
        <taxon>Mycena</taxon>
    </lineage>
</organism>
<comment type="caution">
    <text evidence="1">The sequence shown here is derived from an EMBL/GenBank/DDBJ whole genome shotgun (WGS) entry which is preliminary data.</text>
</comment>
<proteinExistence type="predicted"/>
<dbReference type="Proteomes" id="UP001219525">
    <property type="component" value="Unassembled WGS sequence"/>
</dbReference>
<feature type="non-terminal residue" evidence="1">
    <location>
        <position position="90"/>
    </location>
</feature>
<gene>
    <name evidence="1" type="ORF">GGX14DRAFT_307899</name>
</gene>
<keyword evidence="2" id="KW-1185">Reference proteome</keyword>
<dbReference type="EMBL" id="JARJCW010000114">
    <property type="protein sequence ID" value="KAJ7192893.1"/>
    <property type="molecule type" value="Genomic_DNA"/>
</dbReference>
<sequence>YDLSIPDWAAITTVAEWLQIFRVATTQMSTTSVPMLSATHGVFLGLQKRLQAQLRAIPAGTSPELADALTAAHRKLSDYYYKYDESPFYI</sequence>
<accession>A0AAD6USW3</accession>
<feature type="non-terminal residue" evidence="1">
    <location>
        <position position="1"/>
    </location>
</feature>
<evidence type="ECO:0000313" key="1">
    <source>
        <dbReference type="EMBL" id="KAJ7192893.1"/>
    </source>
</evidence>
<dbReference type="AlphaFoldDB" id="A0AAD6USW3"/>